<dbReference type="Pfam" id="PF04149">
    <property type="entry name" value="DUF397"/>
    <property type="match status" value="1"/>
</dbReference>
<dbReference type="InterPro" id="IPR007278">
    <property type="entry name" value="DUF397"/>
</dbReference>
<keyword evidence="3" id="KW-1185">Reference proteome</keyword>
<organism evidence="2 3">
    <name type="scientific">Streptomyces sodiiphilus</name>
    <dbReference type="NCBI Taxonomy" id="226217"/>
    <lineage>
        <taxon>Bacteria</taxon>
        <taxon>Bacillati</taxon>
        <taxon>Actinomycetota</taxon>
        <taxon>Actinomycetes</taxon>
        <taxon>Kitasatosporales</taxon>
        <taxon>Streptomycetaceae</taxon>
        <taxon>Streptomyces</taxon>
    </lineage>
</organism>
<proteinExistence type="predicted"/>
<comment type="caution">
    <text evidence="2">The sequence shown here is derived from an EMBL/GenBank/DDBJ whole genome shotgun (WGS) entry which is preliminary data.</text>
</comment>
<dbReference type="EMBL" id="BAAAMJ010000038">
    <property type="protein sequence ID" value="GAA1924573.1"/>
    <property type="molecule type" value="Genomic_DNA"/>
</dbReference>
<gene>
    <name evidence="2" type="ORF">GCM10009716_36030</name>
</gene>
<accession>A0ABP5B0D3</accession>
<evidence type="ECO:0000259" key="1">
    <source>
        <dbReference type="Pfam" id="PF04149"/>
    </source>
</evidence>
<feature type="domain" description="DUF397" evidence="1">
    <location>
        <begin position="9"/>
        <end position="62"/>
    </location>
</feature>
<sequence length="63" mass="6958">MTDHYVENASWRKSTYSGMDNGQCLEVCDGFPGVLPVRDSKRADGPVLVIPAASWQAFIRSVQ</sequence>
<dbReference type="RefSeq" id="WP_344263633.1">
    <property type="nucleotide sequence ID" value="NZ_BAAAMJ010000038.1"/>
</dbReference>
<reference evidence="3" key="1">
    <citation type="journal article" date="2019" name="Int. J. Syst. Evol. Microbiol.">
        <title>The Global Catalogue of Microorganisms (GCM) 10K type strain sequencing project: providing services to taxonomists for standard genome sequencing and annotation.</title>
        <authorList>
            <consortium name="The Broad Institute Genomics Platform"/>
            <consortium name="The Broad Institute Genome Sequencing Center for Infectious Disease"/>
            <person name="Wu L."/>
            <person name="Ma J."/>
        </authorList>
    </citation>
    <scope>NUCLEOTIDE SEQUENCE [LARGE SCALE GENOMIC DNA]</scope>
    <source>
        <strain evidence="3">JCM 13581</strain>
    </source>
</reference>
<name>A0ABP5B0D3_9ACTN</name>
<evidence type="ECO:0000313" key="2">
    <source>
        <dbReference type="EMBL" id="GAA1924573.1"/>
    </source>
</evidence>
<evidence type="ECO:0000313" key="3">
    <source>
        <dbReference type="Proteomes" id="UP001501303"/>
    </source>
</evidence>
<dbReference type="Proteomes" id="UP001501303">
    <property type="component" value="Unassembled WGS sequence"/>
</dbReference>
<protein>
    <recommendedName>
        <fullName evidence="1">DUF397 domain-containing protein</fullName>
    </recommendedName>
</protein>